<feature type="transmembrane region" description="Helical" evidence="1">
    <location>
        <begin position="128"/>
        <end position="152"/>
    </location>
</feature>
<evidence type="ECO:0000313" key="3">
    <source>
        <dbReference type="Proteomes" id="UP000664167"/>
    </source>
</evidence>
<keyword evidence="1" id="KW-1133">Transmembrane helix</keyword>
<organism evidence="2 3">
    <name type="scientific">Streptomyces beijiangensis</name>
    <dbReference type="NCBI Taxonomy" id="163361"/>
    <lineage>
        <taxon>Bacteria</taxon>
        <taxon>Bacillati</taxon>
        <taxon>Actinomycetota</taxon>
        <taxon>Actinomycetes</taxon>
        <taxon>Kitasatosporales</taxon>
        <taxon>Streptomycetaceae</taxon>
        <taxon>Streptomyces</taxon>
    </lineage>
</organism>
<feature type="transmembrane region" description="Helical" evidence="1">
    <location>
        <begin position="197"/>
        <end position="218"/>
    </location>
</feature>
<dbReference type="Proteomes" id="UP000664167">
    <property type="component" value="Unassembled WGS sequence"/>
</dbReference>
<accession>A0A939FAI0</accession>
<keyword evidence="1" id="KW-0812">Transmembrane</keyword>
<gene>
    <name evidence="2" type="ORF">J0695_22400</name>
</gene>
<sequence length="222" mass="22008">MTALLRYQTALLLRSQRWLPPVLLYGIFLAAGAQGGDPVLDSLGVAAAALLPVTAWLVRICATQEPPAARHCTAAATSPARVHLSCLGAASGCAAVLAVAGTAVITAMSDATSTDHQIAVPRLPAATAGLLAALVCALVGAALGALLTWPVLRSTGWSVTATALASLLALVASGSPAHSAVYGLVTGSQTGTVHLPLLSLTASAAIVAAATAVVCRLASRHG</sequence>
<feature type="transmembrane region" description="Helical" evidence="1">
    <location>
        <begin position="164"/>
        <end position="185"/>
    </location>
</feature>
<proteinExistence type="predicted"/>
<dbReference type="RefSeq" id="WP_206963931.1">
    <property type="nucleotide sequence ID" value="NZ_BAAAJJ010000015.1"/>
</dbReference>
<name>A0A939FAI0_9ACTN</name>
<reference evidence="2" key="1">
    <citation type="submission" date="2021-03" db="EMBL/GenBank/DDBJ databases">
        <title>Streptomyces poriferae sp. nov., a novel marine sponge-derived Actinobacteria species with anti-MRSA activity.</title>
        <authorList>
            <person name="Sandoval-Powers M."/>
            <person name="Kralova S."/>
            <person name="Nguyen G.-S."/>
            <person name="Fawwal D."/>
            <person name="Degnes K."/>
            <person name="Klinkenberg G."/>
            <person name="Sletta H."/>
            <person name="Wentzel A."/>
            <person name="Liles M.R."/>
        </authorList>
    </citation>
    <scope>NUCLEOTIDE SEQUENCE</scope>
    <source>
        <strain evidence="2">DSM 41794</strain>
    </source>
</reference>
<feature type="transmembrane region" description="Helical" evidence="1">
    <location>
        <begin position="82"/>
        <end position="108"/>
    </location>
</feature>
<comment type="caution">
    <text evidence="2">The sequence shown here is derived from an EMBL/GenBank/DDBJ whole genome shotgun (WGS) entry which is preliminary data.</text>
</comment>
<keyword evidence="1" id="KW-0472">Membrane</keyword>
<keyword evidence="3" id="KW-1185">Reference proteome</keyword>
<dbReference type="EMBL" id="JAFLRJ010000212">
    <property type="protein sequence ID" value="MBO0514523.1"/>
    <property type="molecule type" value="Genomic_DNA"/>
</dbReference>
<protein>
    <submittedName>
        <fullName evidence="2">ABC transporter</fullName>
    </submittedName>
</protein>
<dbReference type="AlphaFoldDB" id="A0A939FAI0"/>
<evidence type="ECO:0000313" key="2">
    <source>
        <dbReference type="EMBL" id="MBO0514523.1"/>
    </source>
</evidence>
<evidence type="ECO:0000256" key="1">
    <source>
        <dbReference type="SAM" id="Phobius"/>
    </source>
</evidence>